<keyword evidence="8" id="KW-0521">NADP</keyword>
<dbReference type="NCBIfam" id="TIGR00127">
    <property type="entry name" value="nadp_idh_euk"/>
    <property type="match status" value="1"/>
</dbReference>
<evidence type="ECO:0000256" key="3">
    <source>
        <dbReference type="ARBA" id="ARBA00022532"/>
    </source>
</evidence>
<accession>A0ABV1CCM6</accession>
<dbReference type="EC" id="1.1.1.42" evidence="8"/>
<evidence type="ECO:0000256" key="8">
    <source>
        <dbReference type="PIRNR" id="PIRNR000108"/>
    </source>
</evidence>
<keyword evidence="4 8" id="KW-0479">Metal-binding</keyword>
<evidence type="ECO:0000256" key="2">
    <source>
        <dbReference type="ARBA" id="ARBA00007769"/>
    </source>
</evidence>
<keyword evidence="11" id="KW-1185">Reference proteome</keyword>
<dbReference type="EMBL" id="JBBMFO010000003">
    <property type="protein sequence ID" value="MEQ2400421.1"/>
    <property type="molecule type" value="Genomic_DNA"/>
</dbReference>
<organism evidence="10 11">
    <name type="scientific">Peptoniphilus hominis</name>
    <name type="common">ex Hitch et al. 2025</name>
    <dbReference type="NCBI Taxonomy" id="3133174"/>
    <lineage>
        <taxon>Bacteria</taxon>
        <taxon>Bacillati</taxon>
        <taxon>Bacillota</taxon>
        <taxon>Tissierellia</taxon>
        <taxon>Tissierellales</taxon>
        <taxon>Peptoniphilaceae</taxon>
        <taxon>Peptoniphilus</taxon>
    </lineage>
</organism>
<keyword evidence="6 8" id="KW-0560">Oxidoreductase</keyword>
<dbReference type="PIRSF" id="PIRSF000108">
    <property type="entry name" value="IDH_NADP"/>
    <property type="match status" value="1"/>
</dbReference>
<name>A0ABV1CCM6_9FIRM</name>
<dbReference type="Gene3D" id="3.40.718.10">
    <property type="entry name" value="Isopropylmalate Dehydrogenase"/>
    <property type="match status" value="1"/>
</dbReference>
<evidence type="ECO:0000256" key="5">
    <source>
        <dbReference type="ARBA" id="ARBA00022842"/>
    </source>
</evidence>
<dbReference type="InterPro" id="IPR004790">
    <property type="entry name" value="Isocitrate_DH_NADP"/>
</dbReference>
<dbReference type="SMART" id="SM01329">
    <property type="entry name" value="Iso_dh"/>
    <property type="match status" value="1"/>
</dbReference>
<dbReference type="Proteomes" id="UP001447979">
    <property type="component" value="Unassembled WGS sequence"/>
</dbReference>
<reference evidence="10 11" key="1">
    <citation type="submission" date="2024-03" db="EMBL/GenBank/DDBJ databases">
        <title>Human intestinal bacterial collection.</title>
        <authorList>
            <person name="Pauvert C."/>
            <person name="Hitch T.C.A."/>
            <person name="Clavel T."/>
        </authorList>
    </citation>
    <scope>NUCLEOTIDE SEQUENCE [LARGE SCALE GENOMIC DNA]</scope>
    <source>
        <strain evidence="10 11">CLA-SR-H025</strain>
    </source>
</reference>
<dbReference type="NCBIfam" id="NF006156">
    <property type="entry name" value="PRK08299.1"/>
    <property type="match status" value="1"/>
</dbReference>
<evidence type="ECO:0000256" key="6">
    <source>
        <dbReference type="ARBA" id="ARBA00023002"/>
    </source>
</evidence>
<comment type="caution">
    <text evidence="10">The sequence shown here is derived from an EMBL/GenBank/DDBJ whole genome shotgun (WGS) entry which is preliminary data.</text>
</comment>
<keyword evidence="3 8" id="KW-0816">Tricarboxylic acid cycle</keyword>
<gene>
    <name evidence="10" type="ORF">WMO19_02235</name>
</gene>
<protein>
    <recommendedName>
        <fullName evidence="8">Isocitrate dehydrogenase [NADP]</fullName>
        <ecNumber evidence="8">1.1.1.42</ecNumber>
    </recommendedName>
</protein>
<feature type="domain" description="Isopropylmalate dehydrogenase-like" evidence="9">
    <location>
        <begin position="9"/>
        <end position="387"/>
    </location>
</feature>
<dbReference type="PANTHER" id="PTHR11822:SF21">
    <property type="entry name" value="ISOCITRATE DEHYDROGENASE [NADP], MITOCHONDRIAL"/>
    <property type="match status" value="1"/>
</dbReference>
<sequence length="395" mass="45620">MEKIKMENPIVEMDGDEMTRVIWKDIKKELLEPYIDLKVDYYDLSMENRNDTDDEVTLDSAKAVEKHKVGVKCATITANEDRVKEFDLKKIYPSPNATIRAYLDGVMFREPITFDCLDILIPTWKEPIAIARHSFGDIYVSKSFSLKKGEELNVSINGENKYSYKPDYDAIFLTQYNKVESIKYFAHECFKYALEKKMNLIFSTKDTVVPGYDSVFKEIFNETFEEYRKEFEKNGLVYNYYLIDNAIAQIMKSKGNILWTLKNYDGDVMSDMISAVYGSLSLMESSIIGNGTYLYEAAHGTVTDHYRRYQEGEITSTNSVALIFTWASGIEKRGQLDGNKELEEFGVKLKKAVRATIENGFITGDLISSYNKKDYVKVNYIEFIEKVKEFLDKSL</sequence>
<evidence type="ECO:0000256" key="1">
    <source>
        <dbReference type="ARBA" id="ARBA00001936"/>
    </source>
</evidence>
<dbReference type="PANTHER" id="PTHR11822">
    <property type="entry name" value="NADP-SPECIFIC ISOCITRATE DEHYDROGENASE"/>
    <property type="match status" value="1"/>
</dbReference>
<evidence type="ECO:0000313" key="10">
    <source>
        <dbReference type="EMBL" id="MEQ2400421.1"/>
    </source>
</evidence>
<keyword evidence="5 8" id="KW-0460">Magnesium</keyword>
<comment type="similarity">
    <text evidence="2 8">Belongs to the isocitrate and isopropylmalate dehydrogenases family.</text>
</comment>
<comment type="cofactor">
    <cofactor evidence="8">
        <name>Mg(2+)</name>
        <dbReference type="ChEBI" id="CHEBI:18420"/>
    </cofactor>
    <cofactor evidence="8">
        <name>Mn(2+)</name>
        <dbReference type="ChEBI" id="CHEBI:29035"/>
    </cofactor>
    <text evidence="8">Binds 1 Mg(2+) or Mn(2+) ion per subunit.</text>
</comment>
<proteinExistence type="inferred from homology"/>
<keyword evidence="7 8" id="KW-0464">Manganese</keyword>
<comment type="catalytic activity">
    <reaction evidence="8">
        <text>D-threo-isocitrate + NADP(+) = 2-oxoglutarate + CO2 + NADPH</text>
        <dbReference type="Rhea" id="RHEA:19629"/>
        <dbReference type="ChEBI" id="CHEBI:15562"/>
        <dbReference type="ChEBI" id="CHEBI:16526"/>
        <dbReference type="ChEBI" id="CHEBI:16810"/>
        <dbReference type="ChEBI" id="CHEBI:57783"/>
        <dbReference type="ChEBI" id="CHEBI:58349"/>
        <dbReference type="EC" id="1.1.1.42"/>
    </reaction>
</comment>
<evidence type="ECO:0000259" key="9">
    <source>
        <dbReference type="SMART" id="SM01329"/>
    </source>
</evidence>
<dbReference type="RefSeq" id="WP_349170028.1">
    <property type="nucleotide sequence ID" value="NZ_JBBMFO010000003.1"/>
</dbReference>
<dbReference type="Pfam" id="PF00180">
    <property type="entry name" value="Iso_dh"/>
    <property type="match status" value="1"/>
</dbReference>
<dbReference type="GO" id="GO:0004450">
    <property type="term" value="F:isocitrate dehydrogenase (NADP+) activity"/>
    <property type="evidence" value="ECO:0007669"/>
    <property type="project" value="UniProtKB-EC"/>
</dbReference>
<evidence type="ECO:0000313" key="11">
    <source>
        <dbReference type="Proteomes" id="UP001447979"/>
    </source>
</evidence>
<dbReference type="SUPFAM" id="SSF53659">
    <property type="entry name" value="Isocitrate/Isopropylmalate dehydrogenase-like"/>
    <property type="match status" value="1"/>
</dbReference>
<dbReference type="InterPro" id="IPR024084">
    <property type="entry name" value="IsoPropMal-DH-like_dom"/>
</dbReference>
<comment type="cofactor">
    <cofactor evidence="1">
        <name>Mn(2+)</name>
        <dbReference type="ChEBI" id="CHEBI:29035"/>
    </cofactor>
</comment>
<evidence type="ECO:0000256" key="7">
    <source>
        <dbReference type="ARBA" id="ARBA00023211"/>
    </source>
</evidence>
<evidence type="ECO:0000256" key="4">
    <source>
        <dbReference type="ARBA" id="ARBA00022723"/>
    </source>
</evidence>